<feature type="chain" id="PRO_5021856112" evidence="1">
    <location>
        <begin position="22"/>
        <end position="133"/>
    </location>
</feature>
<dbReference type="Proteomes" id="UP000315522">
    <property type="component" value="Unassembled WGS sequence"/>
</dbReference>
<keyword evidence="3" id="KW-1185">Reference proteome</keyword>
<evidence type="ECO:0000256" key="1">
    <source>
        <dbReference type="SAM" id="SignalP"/>
    </source>
</evidence>
<evidence type="ECO:0000313" key="2">
    <source>
        <dbReference type="EMBL" id="TVY86857.1"/>
    </source>
</evidence>
<accession>A0A559M1L6</accession>
<proteinExistence type="predicted"/>
<protein>
    <submittedName>
        <fullName evidence="2">Uncharacterized protein</fullName>
    </submittedName>
</protein>
<dbReference type="EMBL" id="QGML01003013">
    <property type="protein sequence ID" value="TVY86857.1"/>
    <property type="molecule type" value="Genomic_DNA"/>
</dbReference>
<keyword evidence="1" id="KW-0732">Signal</keyword>
<feature type="signal peptide" evidence="1">
    <location>
        <begin position="1"/>
        <end position="21"/>
    </location>
</feature>
<sequence length="133" mass="13612">MYCTALTVFAVIINATVTVQASPTSFNLSAITAINNTSLIQCWQLTEPLVASSVPGIVGAAAQQLGSLANATYGFLPAHFVGTPHPAPAVQCTQITIPNSTQQAIFKGGANGIIIAADTADKSAFGYVSTTLL</sequence>
<comment type="caution">
    <text evidence="2">The sequence shown here is derived from an EMBL/GenBank/DDBJ whole genome shotgun (WGS) entry which is preliminary data.</text>
</comment>
<organism evidence="2 3">
    <name type="scientific">Lachnellula willkommii</name>
    <dbReference type="NCBI Taxonomy" id="215461"/>
    <lineage>
        <taxon>Eukaryota</taxon>
        <taxon>Fungi</taxon>
        <taxon>Dikarya</taxon>
        <taxon>Ascomycota</taxon>
        <taxon>Pezizomycotina</taxon>
        <taxon>Leotiomycetes</taxon>
        <taxon>Helotiales</taxon>
        <taxon>Lachnaceae</taxon>
        <taxon>Lachnellula</taxon>
    </lineage>
</organism>
<reference evidence="2 3" key="1">
    <citation type="submission" date="2018-05" db="EMBL/GenBank/DDBJ databases">
        <title>Genome sequencing and assembly of the regulated plant pathogen Lachnellula willkommii and related sister species for the development of diagnostic species identification markers.</title>
        <authorList>
            <person name="Giroux E."/>
            <person name="Bilodeau G."/>
        </authorList>
    </citation>
    <scope>NUCLEOTIDE SEQUENCE [LARGE SCALE GENOMIC DNA]</scope>
    <source>
        <strain evidence="2 3">CBS 172.35</strain>
    </source>
</reference>
<gene>
    <name evidence="2" type="ORF">LAWI1_G008323</name>
</gene>
<name>A0A559M1L6_9HELO</name>
<evidence type="ECO:0000313" key="3">
    <source>
        <dbReference type="Proteomes" id="UP000315522"/>
    </source>
</evidence>
<dbReference type="AlphaFoldDB" id="A0A559M1L6"/>